<evidence type="ECO:0000259" key="1">
    <source>
        <dbReference type="Pfam" id="PF13586"/>
    </source>
</evidence>
<dbReference type="InterPro" id="IPR025668">
    <property type="entry name" value="Tnp_DDE_dom"/>
</dbReference>
<gene>
    <name evidence="2" type="ORF">SAMN05660686_04983</name>
</gene>
<dbReference type="AlphaFoldDB" id="A0A8G2BMT7"/>
<comment type="caution">
    <text evidence="2">The sequence shown here is derived from an EMBL/GenBank/DDBJ whole genome shotgun (WGS) entry which is preliminary data.</text>
</comment>
<keyword evidence="3" id="KW-1185">Reference proteome</keyword>
<dbReference type="Proteomes" id="UP000198615">
    <property type="component" value="Unassembled WGS sequence"/>
</dbReference>
<name>A0A8G2BMT7_9PROT</name>
<proteinExistence type="predicted"/>
<reference evidence="2 3" key="1">
    <citation type="submission" date="2016-10" db="EMBL/GenBank/DDBJ databases">
        <authorList>
            <person name="Varghese N."/>
            <person name="Submissions S."/>
        </authorList>
    </citation>
    <scope>NUCLEOTIDE SEQUENCE [LARGE SCALE GENOMIC DNA]</scope>
    <source>
        <strain evidence="2 3">DSM 18839</strain>
    </source>
</reference>
<protein>
    <submittedName>
        <fullName evidence="2">Transposase DDE domain-containing protein</fullName>
    </submittedName>
</protein>
<dbReference type="EMBL" id="FNBW01000031">
    <property type="protein sequence ID" value="SDG60034.1"/>
    <property type="molecule type" value="Genomic_DNA"/>
</dbReference>
<accession>A0A8G2BMT7</accession>
<dbReference type="Pfam" id="PF13586">
    <property type="entry name" value="DDE_Tnp_1_2"/>
    <property type="match status" value="1"/>
</dbReference>
<sequence length="106" mass="12013">MAARLLETVTPGAAVLTDKAYDTDGIRSFVAARGGWANIPPRIMCEGTFAFSRWVYRQRNRVERFFNRLKQMRGIATRYDRRADNYLAAVQITYGRANTAFSAPTS</sequence>
<evidence type="ECO:0000313" key="3">
    <source>
        <dbReference type="Proteomes" id="UP000198615"/>
    </source>
</evidence>
<organism evidence="2 3">
    <name type="scientific">Thalassobaculum litoreum DSM 18839</name>
    <dbReference type="NCBI Taxonomy" id="1123362"/>
    <lineage>
        <taxon>Bacteria</taxon>
        <taxon>Pseudomonadati</taxon>
        <taxon>Pseudomonadota</taxon>
        <taxon>Alphaproteobacteria</taxon>
        <taxon>Rhodospirillales</taxon>
        <taxon>Thalassobaculaceae</taxon>
        <taxon>Thalassobaculum</taxon>
    </lineage>
</organism>
<feature type="domain" description="Transposase DDE" evidence="1">
    <location>
        <begin position="15"/>
        <end position="94"/>
    </location>
</feature>
<evidence type="ECO:0000313" key="2">
    <source>
        <dbReference type="EMBL" id="SDG60034.1"/>
    </source>
</evidence>